<comment type="caution">
    <text evidence="2">The sequence shown here is derived from an EMBL/GenBank/DDBJ whole genome shotgun (WGS) entry which is preliminary data.</text>
</comment>
<dbReference type="GO" id="GO:0003950">
    <property type="term" value="F:NAD+ poly-ADP-ribosyltransferase activity"/>
    <property type="evidence" value="ECO:0007669"/>
    <property type="project" value="InterPro"/>
</dbReference>
<feature type="domain" description="PARP catalytic" evidence="1">
    <location>
        <begin position="20"/>
        <end position="139"/>
    </location>
</feature>
<dbReference type="PANTHER" id="PTHR45740">
    <property type="entry name" value="POLY [ADP-RIBOSE] POLYMERASE"/>
    <property type="match status" value="1"/>
</dbReference>
<sequence length="190" mass="21328">MAYFQYRDRILGDMSRLMHQTNSPNEQLLFHGTNRTCSLGEGRANTDLCQRPECYLCCIIRNSFDITKCGTKNKFRRFGTGIYTTSVSSKADDYIQDVNGNTAARALLLNRVIVGNPGRLTRNATNLLSPPTGCHSIVGEPGVDLKYEETVVYNNDAIRPAFLIIYGEEVEIPKPGPTRRKLVKAQKHDK</sequence>
<dbReference type="InterPro" id="IPR051712">
    <property type="entry name" value="ARTD-AVP"/>
</dbReference>
<dbReference type="Proteomes" id="UP000807342">
    <property type="component" value="Unassembled WGS sequence"/>
</dbReference>
<dbReference type="PANTHER" id="PTHR45740:SF17">
    <property type="entry name" value="POLY [ADP-RIBOSE] POLYMERASE TANKYRASE-2-LIKE"/>
    <property type="match status" value="1"/>
</dbReference>
<keyword evidence="3" id="KW-1185">Reference proteome</keyword>
<dbReference type="AlphaFoldDB" id="A0A9P5X4S7"/>
<accession>A0A9P5X4S7</accession>
<gene>
    <name evidence="2" type="ORF">P691DRAFT_778246</name>
</gene>
<evidence type="ECO:0000259" key="1">
    <source>
        <dbReference type="Pfam" id="PF00644"/>
    </source>
</evidence>
<dbReference type="SUPFAM" id="SSF56399">
    <property type="entry name" value="ADP-ribosylation"/>
    <property type="match status" value="1"/>
</dbReference>
<organism evidence="2 3">
    <name type="scientific">Macrolepiota fuliginosa MF-IS2</name>
    <dbReference type="NCBI Taxonomy" id="1400762"/>
    <lineage>
        <taxon>Eukaryota</taxon>
        <taxon>Fungi</taxon>
        <taxon>Dikarya</taxon>
        <taxon>Basidiomycota</taxon>
        <taxon>Agaricomycotina</taxon>
        <taxon>Agaricomycetes</taxon>
        <taxon>Agaricomycetidae</taxon>
        <taxon>Agaricales</taxon>
        <taxon>Agaricineae</taxon>
        <taxon>Agaricaceae</taxon>
        <taxon>Macrolepiota</taxon>
    </lineage>
</organism>
<dbReference type="Pfam" id="PF00644">
    <property type="entry name" value="PARP"/>
    <property type="match status" value="1"/>
</dbReference>
<dbReference type="EMBL" id="MU151374">
    <property type="protein sequence ID" value="KAF9444467.1"/>
    <property type="molecule type" value="Genomic_DNA"/>
</dbReference>
<dbReference type="Gene3D" id="3.90.228.10">
    <property type="match status" value="1"/>
</dbReference>
<dbReference type="InterPro" id="IPR012317">
    <property type="entry name" value="Poly(ADP-ribose)pol_cat_dom"/>
</dbReference>
<dbReference type="GO" id="GO:0005634">
    <property type="term" value="C:nucleus"/>
    <property type="evidence" value="ECO:0007669"/>
    <property type="project" value="TreeGrafter"/>
</dbReference>
<reference evidence="2" key="1">
    <citation type="submission" date="2020-11" db="EMBL/GenBank/DDBJ databases">
        <authorList>
            <consortium name="DOE Joint Genome Institute"/>
            <person name="Ahrendt S."/>
            <person name="Riley R."/>
            <person name="Andreopoulos W."/>
            <person name="Labutti K."/>
            <person name="Pangilinan J."/>
            <person name="Ruiz-Duenas F.J."/>
            <person name="Barrasa J.M."/>
            <person name="Sanchez-Garcia M."/>
            <person name="Camarero S."/>
            <person name="Miyauchi S."/>
            <person name="Serrano A."/>
            <person name="Linde D."/>
            <person name="Babiker R."/>
            <person name="Drula E."/>
            <person name="Ayuso-Fernandez I."/>
            <person name="Pacheco R."/>
            <person name="Padilla G."/>
            <person name="Ferreira P."/>
            <person name="Barriuso J."/>
            <person name="Kellner H."/>
            <person name="Castanera R."/>
            <person name="Alfaro M."/>
            <person name="Ramirez L."/>
            <person name="Pisabarro A.G."/>
            <person name="Kuo A."/>
            <person name="Tritt A."/>
            <person name="Lipzen A."/>
            <person name="He G."/>
            <person name="Yan M."/>
            <person name="Ng V."/>
            <person name="Cullen D."/>
            <person name="Martin F."/>
            <person name="Rosso M.-N."/>
            <person name="Henrissat B."/>
            <person name="Hibbett D."/>
            <person name="Martinez A.T."/>
            <person name="Grigoriev I.V."/>
        </authorList>
    </citation>
    <scope>NUCLEOTIDE SEQUENCE</scope>
    <source>
        <strain evidence="2">MF-IS2</strain>
    </source>
</reference>
<evidence type="ECO:0000313" key="3">
    <source>
        <dbReference type="Proteomes" id="UP000807342"/>
    </source>
</evidence>
<protein>
    <recommendedName>
        <fullName evidence="1">PARP catalytic domain-containing protein</fullName>
    </recommendedName>
</protein>
<evidence type="ECO:0000313" key="2">
    <source>
        <dbReference type="EMBL" id="KAF9444467.1"/>
    </source>
</evidence>
<dbReference type="GO" id="GO:1990404">
    <property type="term" value="F:NAD+-protein mono-ADP-ribosyltransferase activity"/>
    <property type="evidence" value="ECO:0007669"/>
    <property type="project" value="TreeGrafter"/>
</dbReference>
<proteinExistence type="predicted"/>
<dbReference type="OrthoDB" id="9514740at2759"/>
<name>A0A9P5X4S7_9AGAR</name>